<dbReference type="PANTHER" id="PTHR30037:SF4">
    <property type="entry name" value="DNA-3-METHYLADENINE GLYCOSYLASE I"/>
    <property type="match status" value="1"/>
</dbReference>
<dbReference type="SUPFAM" id="SSF48150">
    <property type="entry name" value="DNA-glycosylase"/>
    <property type="match status" value="1"/>
</dbReference>
<dbReference type="Gene3D" id="1.10.340.30">
    <property type="entry name" value="Hypothetical protein, domain 2"/>
    <property type="match status" value="1"/>
</dbReference>
<feature type="binding site" evidence="9">
    <location>
        <position position="185"/>
    </location>
    <ligand>
        <name>Zn(2+)</name>
        <dbReference type="ChEBI" id="CHEBI:29105"/>
    </ligand>
</feature>
<dbReference type="InterPro" id="IPR005019">
    <property type="entry name" value="Adenine_glyco"/>
</dbReference>
<evidence type="ECO:0000256" key="7">
    <source>
        <dbReference type="ARBA" id="ARBA00057608"/>
    </source>
</evidence>
<dbReference type="EC" id="3.2.2.20" evidence="8"/>
<keyword evidence="4 9" id="KW-0862">Zinc</keyword>
<evidence type="ECO:0000256" key="4">
    <source>
        <dbReference type="ARBA" id="ARBA00022833"/>
    </source>
</evidence>
<dbReference type="OrthoDB" id="9807664at2"/>
<dbReference type="Pfam" id="PF03352">
    <property type="entry name" value="Adenine_glyco"/>
    <property type="match status" value="1"/>
</dbReference>
<dbReference type="PANTHER" id="PTHR30037">
    <property type="entry name" value="DNA-3-METHYLADENINE GLYCOSYLASE 1"/>
    <property type="match status" value="1"/>
</dbReference>
<evidence type="ECO:0000256" key="5">
    <source>
        <dbReference type="ARBA" id="ARBA00023204"/>
    </source>
</evidence>
<keyword evidence="3" id="KW-0378">Hydrolase</keyword>
<dbReference type="AlphaFoldDB" id="A0A3M0A634"/>
<gene>
    <name evidence="10" type="ORF">DFR27_1412</name>
</gene>
<organism evidence="10 11">
    <name type="scientific">Umboniibacter marinipuniceus</name>
    <dbReference type="NCBI Taxonomy" id="569599"/>
    <lineage>
        <taxon>Bacteria</taxon>
        <taxon>Pseudomonadati</taxon>
        <taxon>Pseudomonadota</taxon>
        <taxon>Gammaproteobacteria</taxon>
        <taxon>Cellvibrionales</taxon>
        <taxon>Cellvibrionaceae</taxon>
        <taxon>Umboniibacter</taxon>
    </lineage>
</organism>
<keyword evidence="1 9" id="KW-0479">Metal-binding</keyword>
<sequence length="198" mass="22855">MKNDNKQEPCGWCLSDPIYRDYHDSEWGVPLRDEQRIFEFLLLEGVQAGLSWITVLKRRENYRLVYDNFDAQKIAAWSDQRKQAILSDARIIRNRLKVDSAQRNARAYLDMRDQGLTLTDYFWAFVEGEAIQNSFEKLSDVPAETPLSQQISKDLKQRGFNFVGPTIIYAHMQAMGLVNDHLLSCPRHSACAALRVNG</sequence>
<keyword evidence="2" id="KW-0227">DNA damage</keyword>
<name>A0A3M0A634_9GAMM</name>
<evidence type="ECO:0000313" key="11">
    <source>
        <dbReference type="Proteomes" id="UP000267187"/>
    </source>
</evidence>
<comment type="catalytic activity">
    <reaction evidence="6">
        <text>Hydrolysis of alkylated DNA, releasing 3-methyladenine.</text>
        <dbReference type="EC" id="3.2.2.20"/>
    </reaction>
</comment>
<evidence type="ECO:0000256" key="3">
    <source>
        <dbReference type="ARBA" id="ARBA00022801"/>
    </source>
</evidence>
<dbReference type="GO" id="GO:0046872">
    <property type="term" value="F:metal ion binding"/>
    <property type="evidence" value="ECO:0007669"/>
    <property type="project" value="UniProtKB-KW"/>
</dbReference>
<evidence type="ECO:0000313" key="10">
    <source>
        <dbReference type="EMBL" id="RMA80056.1"/>
    </source>
</evidence>
<evidence type="ECO:0000256" key="2">
    <source>
        <dbReference type="ARBA" id="ARBA00022763"/>
    </source>
</evidence>
<feature type="binding site" evidence="9">
    <location>
        <position position="10"/>
    </location>
    <ligand>
        <name>Zn(2+)</name>
        <dbReference type="ChEBI" id="CHEBI:29105"/>
    </ligand>
</feature>
<dbReference type="Proteomes" id="UP000267187">
    <property type="component" value="Unassembled WGS sequence"/>
</dbReference>
<evidence type="ECO:0000256" key="1">
    <source>
        <dbReference type="ARBA" id="ARBA00022723"/>
    </source>
</evidence>
<reference evidence="10 11" key="1">
    <citation type="submission" date="2018-10" db="EMBL/GenBank/DDBJ databases">
        <title>Genomic Encyclopedia of Type Strains, Phase IV (KMG-IV): sequencing the most valuable type-strain genomes for metagenomic binning, comparative biology and taxonomic classification.</title>
        <authorList>
            <person name="Goeker M."/>
        </authorList>
    </citation>
    <scope>NUCLEOTIDE SEQUENCE [LARGE SCALE GENOMIC DNA]</scope>
    <source>
        <strain evidence="10 11">DSM 25080</strain>
    </source>
</reference>
<evidence type="ECO:0000256" key="6">
    <source>
        <dbReference type="ARBA" id="ARBA00052558"/>
    </source>
</evidence>
<feature type="binding site" evidence="9">
    <location>
        <position position="23"/>
    </location>
    <ligand>
        <name>Zn(2+)</name>
        <dbReference type="ChEBI" id="CHEBI:29105"/>
    </ligand>
</feature>
<comment type="caution">
    <text evidence="10">The sequence shown here is derived from an EMBL/GenBank/DDBJ whole genome shotgun (WGS) entry which is preliminary data.</text>
</comment>
<accession>A0A3M0A634</accession>
<keyword evidence="5" id="KW-0234">DNA repair</keyword>
<evidence type="ECO:0000256" key="9">
    <source>
        <dbReference type="PIRSR" id="PIRSR605019-1"/>
    </source>
</evidence>
<feature type="binding site" evidence="9">
    <location>
        <position position="181"/>
    </location>
    <ligand>
        <name>Zn(2+)</name>
        <dbReference type="ChEBI" id="CHEBI:29105"/>
    </ligand>
</feature>
<proteinExistence type="predicted"/>
<keyword evidence="11" id="KW-1185">Reference proteome</keyword>
<protein>
    <recommendedName>
        <fullName evidence="8">DNA-3-methyladenine glycosylase I</fullName>
        <ecNumber evidence="8">3.2.2.20</ecNumber>
    </recommendedName>
</protein>
<comment type="function">
    <text evidence="7">Hydrolysis of the deoxyribose N-glycosidic bond to excise 3-methyladenine from the damaged DNA polymer formed by alkylation lesions.</text>
</comment>
<dbReference type="FunFam" id="1.10.340.30:FF:000009">
    <property type="entry name" value="DNA-3-methyladenine glycosylase I"/>
    <property type="match status" value="1"/>
</dbReference>
<dbReference type="InterPro" id="IPR052891">
    <property type="entry name" value="DNA-3mA_glycosylase"/>
</dbReference>
<dbReference type="InterPro" id="IPR011257">
    <property type="entry name" value="DNA_glycosylase"/>
</dbReference>
<dbReference type="GO" id="GO:0006284">
    <property type="term" value="P:base-excision repair"/>
    <property type="evidence" value="ECO:0007669"/>
    <property type="project" value="InterPro"/>
</dbReference>
<evidence type="ECO:0000256" key="8">
    <source>
        <dbReference type="ARBA" id="ARBA00066766"/>
    </source>
</evidence>
<dbReference type="RefSeq" id="WP_121876740.1">
    <property type="nucleotide sequence ID" value="NZ_REFJ01000003.1"/>
</dbReference>
<dbReference type="GO" id="GO:0008725">
    <property type="term" value="F:DNA-3-methyladenine glycosylase activity"/>
    <property type="evidence" value="ECO:0007669"/>
    <property type="project" value="UniProtKB-EC"/>
</dbReference>
<dbReference type="EMBL" id="REFJ01000003">
    <property type="protein sequence ID" value="RMA80056.1"/>
    <property type="molecule type" value="Genomic_DNA"/>
</dbReference>